<feature type="compositionally biased region" description="Polar residues" evidence="1">
    <location>
        <begin position="212"/>
        <end position="221"/>
    </location>
</feature>
<evidence type="ECO:0000313" key="2">
    <source>
        <dbReference type="EMBL" id="GEU67058.1"/>
    </source>
</evidence>
<dbReference type="EMBL" id="BKCJ010005494">
    <property type="protein sequence ID" value="GEU67058.1"/>
    <property type="molecule type" value="Genomic_DNA"/>
</dbReference>
<feature type="region of interest" description="Disordered" evidence="1">
    <location>
        <begin position="197"/>
        <end position="221"/>
    </location>
</feature>
<name>A0A6L2LZE1_TANCI</name>
<protein>
    <recommendedName>
        <fullName evidence="3">Gag-Pol polyprotein</fullName>
    </recommendedName>
</protein>
<dbReference type="AlphaFoldDB" id="A0A6L2LZE1"/>
<evidence type="ECO:0000256" key="1">
    <source>
        <dbReference type="SAM" id="MobiDB-lite"/>
    </source>
</evidence>
<proteinExistence type="predicted"/>
<sequence>MWNRIKILMQGTNISKQERNSRLMNEFDKFVAEDGESLTSVNERFSTLINVMNQNNVTPREISINTKFLNSLRLEWSKYVTLYRQKYILEEEHFDVLYDYTSQFEPYVKASKAKKAVRNHDPLDLVANSQASPSYSREIQGDAQDEKLSTEMMLLTRAITQRYSNLTNNRIRTLSNTRNQAVIQDGRVDIQRRNVGYAGNGNRNARRINRNQETNAENALV</sequence>
<evidence type="ECO:0008006" key="3">
    <source>
        <dbReference type="Google" id="ProtNLM"/>
    </source>
</evidence>
<gene>
    <name evidence="2" type="ORF">Tci_039036</name>
</gene>
<organism evidence="2">
    <name type="scientific">Tanacetum cinerariifolium</name>
    <name type="common">Dalmatian daisy</name>
    <name type="synonym">Chrysanthemum cinerariifolium</name>
    <dbReference type="NCBI Taxonomy" id="118510"/>
    <lineage>
        <taxon>Eukaryota</taxon>
        <taxon>Viridiplantae</taxon>
        <taxon>Streptophyta</taxon>
        <taxon>Embryophyta</taxon>
        <taxon>Tracheophyta</taxon>
        <taxon>Spermatophyta</taxon>
        <taxon>Magnoliopsida</taxon>
        <taxon>eudicotyledons</taxon>
        <taxon>Gunneridae</taxon>
        <taxon>Pentapetalae</taxon>
        <taxon>asterids</taxon>
        <taxon>campanulids</taxon>
        <taxon>Asterales</taxon>
        <taxon>Asteraceae</taxon>
        <taxon>Asteroideae</taxon>
        <taxon>Anthemideae</taxon>
        <taxon>Anthemidinae</taxon>
        <taxon>Tanacetum</taxon>
    </lineage>
</organism>
<comment type="caution">
    <text evidence="2">The sequence shown here is derived from an EMBL/GenBank/DDBJ whole genome shotgun (WGS) entry which is preliminary data.</text>
</comment>
<reference evidence="2" key="1">
    <citation type="journal article" date="2019" name="Sci. Rep.">
        <title>Draft genome of Tanacetum cinerariifolium, the natural source of mosquito coil.</title>
        <authorList>
            <person name="Yamashiro T."/>
            <person name="Shiraishi A."/>
            <person name="Satake H."/>
            <person name="Nakayama K."/>
        </authorList>
    </citation>
    <scope>NUCLEOTIDE SEQUENCE</scope>
</reference>
<accession>A0A6L2LZE1</accession>